<feature type="transmembrane region" description="Helical" evidence="9">
    <location>
        <begin position="336"/>
        <end position="357"/>
    </location>
</feature>
<dbReference type="Pfam" id="PF04143">
    <property type="entry name" value="Sulf_transp"/>
    <property type="match status" value="1"/>
</dbReference>
<dbReference type="InterPro" id="IPR007272">
    <property type="entry name" value="Sulf_transp_TsuA/YedE"/>
</dbReference>
<sequence>MVFENFTAAQTFLLSAGFIIAFVLGLVANKTHFCTMGAVSDWVNMSHTGRLRAWGLAIAIALLGVITLESLGLINLNTTYPPYRNGQLIWAENLLGGILFGIGMTIAGGCGNKCLVRLGAGNLKSVFVFLIIAIISYYMLNPFPGSDQTLYSLLFYPWIKPLAIEVGNSQDLGTLIAGEANAVTARLIIGLILGASLIAWAFTSKDFRSSRDFALGGLGVGLCVLVAWYVTSKIGVNVDGEVYPLTQYYSEWDMLADSELSKPALGAALSAQSFTFINPMGQAFGYALNSFDKTLLTFGIMACFGVAAGSLVWALITRSFKWEWFASMQDVVNHVIGAILMGFGGVLAMGCTIGQGITGVSTLALGSFIALAGLIFGSALTMKVQFYRMMYEEEASFSKAFITGLVDLHLLPESLRKLDKV</sequence>
<evidence type="ECO:0000256" key="2">
    <source>
        <dbReference type="ARBA" id="ARBA00022448"/>
    </source>
</evidence>
<evidence type="ECO:0000313" key="10">
    <source>
        <dbReference type="EMBL" id="WGZ91626.1"/>
    </source>
</evidence>
<comment type="similarity">
    <text evidence="8">Belongs to the TsuA/YedE (TC 9.B.102) family.</text>
</comment>
<keyword evidence="6 9" id="KW-1133">Transmembrane helix</keyword>
<dbReference type="PANTHER" id="PTHR30574">
    <property type="entry name" value="INNER MEMBRANE PROTEIN YEDE"/>
    <property type="match status" value="1"/>
</dbReference>
<organism evidence="10">
    <name type="scientific">Candidatus Thiocaldithrix dubininis</name>
    <dbReference type="NCBI Taxonomy" id="3080823"/>
    <lineage>
        <taxon>Bacteria</taxon>
        <taxon>Pseudomonadati</taxon>
        <taxon>Pseudomonadota</taxon>
        <taxon>Gammaproteobacteria</taxon>
        <taxon>Thiotrichales</taxon>
        <taxon>Thiotrichaceae</taxon>
        <taxon>Candidatus Thiocaldithrix</taxon>
    </lineage>
</organism>
<evidence type="ECO:0000256" key="3">
    <source>
        <dbReference type="ARBA" id="ARBA00022475"/>
    </source>
</evidence>
<dbReference type="EMBL" id="CP124755">
    <property type="protein sequence ID" value="WGZ91626.1"/>
    <property type="molecule type" value="Genomic_DNA"/>
</dbReference>
<dbReference type="AlphaFoldDB" id="A0AA95H6N9"/>
<gene>
    <name evidence="10" type="ORF">QJT80_03930</name>
</gene>
<feature type="transmembrane region" description="Helical" evidence="9">
    <location>
        <begin position="94"/>
        <end position="111"/>
    </location>
</feature>
<evidence type="ECO:0000256" key="8">
    <source>
        <dbReference type="ARBA" id="ARBA00035655"/>
    </source>
</evidence>
<dbReference type="GO" id="GO:0005886">
    <property type="term" value="C:plasma membrane"/>
    <property type="evidence" value="ECO:0007669"/>
    <property type="project" value="UniProtKB-SubCell"/>
</dbReference>
<feature type="transmembrane region" description="Helical" evidence="9">
    <location>
        <begin position="213"/>
        <end position="231"/>
    </location>
</feature>
<proteinExistence type="inferred from homology"/>
<comment type="subcellular location">
    <subcellularLocation>
        <location evidence="1">Cell inner membrane</location>
        <topology evidence="1">Multi-pass membrane protein</topology>
    </subcellularLocation>
</comment>
<feature type="transmembrane region" description="Helical" evidence="9">
    <location>
        <begin position="123"/>
        <end position="140"/>
    </location>
</feature>
<dbReference type="KEGG" id="tdu:QJT80_03930"/>
<evidence type="ECO:0000256" key="7">
    <source>
        <dbReference type="ARBA" id="ARBA00023136"/>
    </source>
</evidence>
<evidence type="ECO:0000256" key="6">
    <source>
        <dbReference type="ARBA" id="ARBA00022989"/>
    </source>
</evidence>
<dbReference type="PANTHER" id="PTHR30574:SF1">
    <property type="entry name" value="SULPHUR TRANSPORT DOMAIN-CONTAINING PROTEIN"/>
    <property type="match status" value="1"/>
</dbReference>
<reference evidence="10" key="1">
    <citation type="journal article" date="2023" name="Int. J. Mol. Sci.">
        <title>Metagenomics Revealed a New Genus 'Candidatus Thiocaldithrix dubininis' gen. nov., sp. nov. and a New Species 'Candidatus Thiothrix putei' sp. nov. in the Family Thiotrichaceae, Some Members of Which Have Traits of Both Na+- and H+-Motive Energetics.</title>
        <authorList>
            <person name="Ravin N.V."/>
            <person name="Muntyan M.S."/>
            <person name="Smolyakov D.D."/>
            <person name="Rudenko T.S."/>
            <person name="Beletsky A.V."/>
            <person name="Mardanov A.V."/>
            <person name="Grabovich M.Y."/>
        </authorList>
    </citation>
    <scope>NUCLEOTIDE SEQUENCE</scope>
    <source>
        <strain evidence="10">GKL-01</strain>
    </source>
</reference>
<dbReference type="Proteomes" id="UP001300672">
    <property type="component" value="Chromosome"/>
</dbReference>
<evidence type="ECO:0000256" key="4">
    <source>
        <dbReference type="ARBA" id="ARBA00022519"/>
    </source>
</evidence>
<feature type="transmembrane region" description="Helical" evidence="9">
    <location>
        <begin position="183"/>
        <end position="201"/>
    </location>
</feature>
<feature type="transmembrane region" description="Helical" evidence="9">
    <location>
        <begin position="53"/>
        <end position="74"/>
    </location>
</feature>
<evidence type="ECO:0000256" key="1">
    <source>
        <dbReference type="ARBA" id="ARBA00004429"/>
    </source>
</evidence>
<keyword evidence="5 9" id="KW-0812">Transmembrane</keyword>
<keyword evidence="3" id="KW-1003">Cell membrane</keyword>
<keyword evidence="4" id="KW-0997">Cell inner membrane</keyword>
<feature type="transmembrane region" description="Helical" evidence="9">
    <location>
        <begin position="6"/>
        <end position="27"/>
    </location>
</feature>
<evidence type="ECO:0000256" key="5">
    <source>
        <dbReference type="ARBA" id="ARBA00022692"/>
    </source>
</evidence>
<keyword evidence="7 9" id="KW-0472">Membrane</keyword>
<reference evidence="10" key="2">
    <citation type="submission" date="2023-04" db="EMBL/GenBank/DDBJ databases">
        <authorList>
            <person name="Beletskiy A.V."/>
            <person name="Mardanov A.V."/>
            <person name="Ravin N.V."/>
        </authorList>
    </citation>
    <scope>NUCLEOTIDE SEQUENCE</scope>
    <source>
        <strain evidence="10">GKL-01</strain>
    </source>
</reference>
<accession>A0AA95H6N9</accession>
<protein>
    <submittedName>
        <fullName evidence="10">YeeE/YedE family protein</fullName>
    </submittedName>
</protein>
<evidence type="ECO:0000256" key="9">
    <source>
        <dbReference type="SAM" id="Phobius"/>
    </source>
</evidence>
<feature type="transmembrane region" description="Helical" evidence="9">
    <location>
        <begin position="295"/>
        <end position="316"/>
    </location>
</feature>
<name>A0AA95H6N9_9GAMM</name>
<keyword evidence="2" id="KW-0813">Transport</keyword>
<feature type="transmembrane region" description="Helical" evidence="9">
    <location>
        <begin position="363"/>
        <end position="382"/>
    </location>
</feature>